<reference evidence="2 3" key="1">
    <citation type="journal article" date="2010" name="Appl. Environ. Microbiol.">
        <title>The genome sequence of the crenarchaeon Acidilobus saccharovorans supports a new order, Acidilobales, and suggests an important ecological role in terrestrial acidic hot springs.</title>
        <authorList>
            <person name="Mardanov A.V."/>
            <person name="Svetlitchnyi V.A."/>
            <person name="Beletsky A.V."/>
            <person name="Prokofeva M.I."/>
            <person name="Bonch-Osmolovskaya E.A."/>
            <person name="Ravin N.V."/>
            <person name="Skryabin K.G."/>
        </authorList>
    </citation>
    <scope>NUCLEOTIDE SEQUENCE [LARGE SCALE GENOMIC DNA]</scope>
    <source>
        <strain evidence="3">DSM 16705 / JCM 18335 / VKM B-2471 / 345-15</strain>
    </source>
</reference>
<organism evidence="2 3">
    <name type="scientific">Acidilobus saccharovorans (strain DSM 16705 / JCM 18335 / VKM B-2471 / 345-15)</name>
    <dbReference type="NCBI Taxonomy" id="666510"/>
    <lineage>
        <taxon>Archaea</taxon>
        <taxon>Thermoproteota</taxon>
        <taxon>Thermoprotei</taxon>
        <taxon>Acidilobales</taxon>
        <taxon>Acidilobaceae</taxon>
        <taxon>Acidilobus</taxon>
    </lineage>
</organism>
<dbReference type="PANTHER" id="PTHR12147:SF26">
    <property type="entry name" value="PEPTIDASE M28 DOMAIN-CONTAINING PROTEIN"/>
    <property type="match status" value="1"/>
</dbReference>
<dbReference type="GeneID" id="9499711"/>
<dbReference type="InterPro" id="IPR007484">
    <property type="entry name" value="Peptidase_M28"/>
</dbReference>
<dbReference type="OrthoDB" id="18376at2157"/>
<keyword evidence="2" id="KW-0378">Hydrolase</keyword>
<keyword evidence="2" id="KW-0645">Protease</keyword>
<dbReference type="KEGG" id="asc:ASAC_1452"/>
<evidence type="ECO:0000259" key="1">
    <source>
        <dbReference type="Pfam" id="PF04389"/>
    </source>
</evidence>
<evidence type="ECO:0000313" key="2">
    <source>
        <dbReference type="EMBL" id="ADL19857.1"/>
    </source>
</evidence>
<accession>D9PZ70</accession>
<gene>
    <name evidence="2" type="ordered locus">ASAC_1452</name>
</gene>
<dbReference type="Gene3D" id="3.40.630.10">
    <property type="entry name" value="Zn peptidases"/>
    <property type="match status" value="1"/>
</dbReference>
<dbReference type="Proteomes" id="UP000000346">
    <property type="component" value="Chromosome"/>
</dbReference>
<dbReference type="EMBL" id="CP001742">
    <property type="protein sequence ID" value="ADL19857.1"/>
    <property type="molecule type" value="Genomic_DNA"/>
</dbReference>
<dbReference type="GO" id="GO:0004177">
    <property type="term" value="F:aminopeptidase activity"/>
    <property type="evidence" value="ECO:0007669"/>
    <property type="project" value="UniProtKB-KW"/>
</dbReference>
<dbReference type="Pfam" id="PF04389">
    <property type="entry name" value="Peptidase_M28"/>
    <property type="match status" value="1"/>
</dbReference>
<sequence>MVRALSSAISDHRAMRVLASLTAYNRVQGTIELVDAAKHVQEVLLEEAGDSLEVELVKFGGTNVPDWVSSPTGWAIHEARVKVEGGQELTLESHPTLAAAHSPPGSAEAEAIVIDRYWWRPESYSSAKGKVVVSPGDPYIVYRLAGDAGAAAVAFYSESAPPDAVPYKSLFLSRGEAANGSLPAVSIPRSMVEPLRHGRKLSVVVDSDVRRDPGFPIVIAWLGDKDGKGPAAMAHVCHPTPGANDNGSGSASLVEAAVALSRLIDRGQLPQPEATVRFVWVPEYTGSAVALTKTLKGQVTQLLNFDMVGVEPGGGNGPLRVVASSLSALGQADAALQEAAEASAELLGFDSLRLVPYEGGSDHDVASALGIPSAMLNGWPDVNYHTDVDDLDSVSRRMLRLSSLIASSSLYILAKSPPDPMAFRSRLVSTLSRRHYLNGDQVAASLAASLMSGALGLQEASAPPEGWPPKVDTVVKVKPPMIEGPRVIARRSLDAAIRVEELLATSGPMASTVYLREGLMLAAPERPLGEVVALLAAEYGTASVSAERLTELVNLLADVKLLELG</sequence>
<dbReference type="SUPFAM" id="SSF53187">
    <property type="entry name" value="Zn-dependent exopeptidases"/>
    <property type="match status" value="1"/>
</dbReference>
<feature type="domain" description="Peptidase M28" evidence="1">
    <location>
        <begin position="233"/>
        <end position="400"/>
    </location>
</feature>
<dbReference type="eggNOG" id="arCOG02959">
    <property type="taxonomic scope" value="Archaea"/>
</dbReference>
<protein>
    <submittedName>
        <fullName evidence="2">Probable leucine aminopeptidase</fullName>
    </submittedName>
</protein>
<dbReference type="GO" id="GO:0008235">
    <property type="term" value="F:metalloexopeptidase activity"/>
    <property type="evidence" value="ECO:0007669"/>
    <property type="project" value="InterPro"/>
</dbReference>
<dbReference type="InParanoid" id="D9PZ70"/>
<keyword evidence="3" id="KW-1185">Reference proteome</keyword>
<proteinExistence type="predicted"/>
<keyword evidence="2" id="KW-0031">Aminopeptidase</keyword>
<dbReference type="InterPro" id="IPR045175">
    <property type="entry name" value="M28_fam"/>
</dbReference>
<dbReference type="GO" id="GO:0006508">
    <property type="term" value="P:proteolysis"/>
    <property type="evidence" value="ECO:0007669"/>
    <property type="project" value="InterPro"/>
</dbReference>
<dbReference type="HOGENOM" id="CLU_035477_0_0_2"/>
<dbReference type="AlphaFoldDB" id="D9PZ70"/>
<name>D9PZ70_ACIS3</name>
<dbReference type="STRING" id="666510.ASAC_1452"/>
<dbReference type="PANTHER" id="PTHR12147">
    <property type="entry name" value="METALLOPEPTIDASE M28 FAMILY MEMBER"/>
    <property type="match status" value="1"/>
</dbReference>
<dbReference type="RefSeq" id="WP_013267369.1">
    <property type="nucleotide sequence ID" value="NC_014374.1"/>
</dbReference>
<evidence type="ECO:0000313" key="3">
    <source>
        <dbReference type="Proteomes" id="UP000000346"/>
    </source>
</evidence>